<dbReference type="EMBL" id="JABEQB010000021">
    <property type="protein sequence ID" value="NNG67168.1"/>
    <property type="molecule type" value="Genomic_DNA"/>
</dbReference>
<evidence type="ECO:0000256" key="3">
    <source>
        <dbReference type="SAM" id="Phobius"/>
    </source>
</evidence>
<dbReference type="Gene3D" id="3.30.450.20">
    <property type="entry name" value="PAS domain"/>
    <property type="match status" value="1"/>
</dbReference>
<keyword evidence="1" id="KW-1003">Cell membrane</keyword>
<keyword evidence="1 3" id="KW-0472">Membrane</keyword>
<dbReference type="InterPro" id="IPR014528">
    <property type="entry name" value="GdpP/PdeA"/>
</dbReference>
<feature type="transmembrane region" description="Helical" evidence="3">
    <location>
        <begin position="12"/>
        <end position="30"/>
    </location>
</feature>
<keyword evidence="2" id="KW-0464">Manganese</keyword>
<dbReference type="Gene3D" id="3.10.310.30">
    <property type="match status" value="1"/>
</dbReference>
<dbReference type="Pfam" id="PF01368">
    <property type="entry name" value="DHH"/>
    <property type="match status" value="1"/>
</dbReference>
<keyword evidence="1" id="KW-0378">Hydrolase</keyword>
<dbReference type="AlphaFoldDB" id="A0A7Y2L7E2"/>
<comment type="subcellular location">
    <subcellularLocation>
        <location evidence="1">Cell membrane</location>
    </subcellularLocation>
</comment>
<feature type="binding site" evidence="2">
    <location>
        <position position="348"/>
    </location>
    <ligand>
        <name>Mn(2+)</name>
        <dbReference type="ChEBI" id="CHEBI:29035"/>
        <label>1</label>
    </ligand>
</feature>
<keyword evidence="3" id="KW-1133">Transmembrane helix</keyword>
<feature type="binding site" evidence="2">
    <location>
        <position position="421"/>
    </location>
    <ligand>
        <name>Mn(2+)</name>
        <dbReference type="ChEBI" id="CHEBI:29035"/>
        <label>1</label>
    </ligand>
</feature>
<dbReference type="Gene3D" id="3.90.1640.10">
    <property type="entry name" value="inorganic pyrophosphatase (n-terminal core)"/>
    <property type="match status" value="1"/>
</dbReference>
<dbReference type="RefSeq" id="WP_170271068.1">
    <property type="nucleotide sequence ID" value="NZ_JABEQB010000021.1"/>
</dbReference>
<keyword evidence="2" id="KW-0479">Metal-binding</keyword>
<dbReference type="InterPro" id="IPR051319">
    <property type="entry name" value="Oligoribo/pAp-PDE_c-di-AMP_PDE"/>
</dbReference>
<feature type="binding site" evidence="2">
    <location>
        <position position="500"/>
    </location>
    <ligand>
        <name>Mn(2+)</name>
        <dbReference type="ChEBI" id="CHEBI:29035"/>
        <label>2</label>
    </ligand>
</feature>
<evidence type="ECO:0000259" key="5">
    <source>
        <dbReference type="Pfam" id="PF02272"/>
    </source>
</evidence>
<protein>
    <recommendedName>
        <fullName evidence="1">Cyclic-di-AMP phosphodiesterase</fullName>
        <ecNumber evidence="1">3.1.4.-</ecNumber>
    </recommendedName>
</protein>
<evidence type="ECO:0000259" key="4">
    <source>
        <dbReference type="Pfam" id="PF01368"/>
    </source>
</evidence>
<dbReference type="SUPFAM" id="SSF64182">
    <property type="entry name" value="DHH phosphoesterases"/>
    <property type="match status" value="1"/>
</dbReference>
<dbReference type="FunFam" id="3.90.1640.10:FF:000002">
    <property type="entry name" value="Cyclic-di-AMP phosphodiesterase"/>
    <property type="match status" value="1"/>
</dbReference>
<feature type="domain" description="DDH" evidence="4">
    <location>
        <begin position="343"/>
        <end position="497"/>
    </location>
</feature>
<dbReference type="GO" id="GO:0003676">
    <property type="term" value="F:nucleic acid binding"/>
    <property type="evidence" value="ECO:0007669"/>
    <property type="project" value="UniProtKB-UniRule"/>
</dbReference>
<dbReference type="EC" id="3.1.4.-" evidence="1"/>
<dbReference type="GO" id="GO:0005886">
    <property type="term" value="C:plasma membrane"/>
    <property type="evidence" value="ECO:0007669"/>
    <property type="project" value="UniProtKB-SubCell"/>
</dbReference>
<dbReference type="Pfam" id="PF02272">
    <property type="entry name" value="DHHA1"/>
    <property type="match status" value="1"/>
</dbReference>
<organism evidence="6 7">
    <name type="scientific">Caldanaerobacter subterraneus</name>
    <dbReference type="NCBI Taxonomy" id="911092"/>
    <lineage>
        <taxon>Bacteria</taxon>
        <taxon>Bacillati</taxon>
        <taxon>Bacillota</taxon>
        <taxon>Clostridia</taxon>
        <taxon>Thermoanaerobacterales</taxon>
        <taxon>Thermoanaerobacteraceae</taxon>
        <taxon>Caldanaerobacter</taxon>
    </lineage>
</organism>
<dbReference type="InterPro" id="IPR001667">
    <property type="entry name" value="DDH_dom"/>
</dbReference>
<feature type="binding site" evidence="2">
    <location>
        <position position="354"/>
    </location>
    <ligand>
        <name>Mn(2+)</name>
        <dbReference type="ChEBI" id="CHEBI:29035"/>
        <label>2</label>
    </ligand>
</feature>
<dbReference type="GO" id="GO:0016787">
    <property type="term" value="F:hydrolase activity"/>
    <property type="evidence" value="ECO:0007669"/>
    <property type="project" value="UniProtKB-UniRule"/>
</dbReference>
<dbReference type="PIRSF" id="PIRSF026583">
    <property type="entry name" value="YybT"/>
    <property type="match status" value="1"/>
</dbReference>
<feature type="domain" description="DHHA1" evidence="5">
    <location>
        <begin position="563"/>
        <end position="650"/>
    </location>
</feature>
<dbReference type="PANTHER" id="PTHR47618:SF2">
    <property type="entry name" value="CYCLIC-DI-AMP PHOSPHODIESTERASE GDPP"/>
    <property type="match status" value="1"/>
</dbReference>
<evidence type="ECO:0000256" key="1">
    <source>
        <dbReference type="PIRNR" id="PIRNR026583"/>
    </source>
</evidence>
<dbReference type="Pfam" id="PF24898">
    <property type="entry name" value="GGDEF_GdpP"/>
    <property type="match status" value="1"/>
</dbReference>
<comment type="catalytic activity">
    <reaction evidence="1">
        <text>3',3'-c-di-AMP + H2O = 5'-O-phosphonoadenylyl-(3'-&gt;5')-adenosine + H(+)</text>
        <dbReference type="Rhea" id="RHEA:54420"/>
        <dbReference type="ChEBI" id="CHEBI:15377"/>
        <dbReference type="ChEBI" id="CHEBI:15378"/>
        <dbReference type="ChEBI" id="CHEBI:71500"/>
        <dbReference type="ChEBI" id="CHEBI:138171"/>
    </reaction>
</comment>
<keyword evidence="3" id="KW-0812">Transmembrane</keyword>
<reference evidence="6 7" key="1">
    <citation type="submission" date="2020-04" db="EMBL/GenBank/DDBJ databases">
        <title>Draft genome sequence of Caldanaerobacter sunterraneus. strain 1523vc isolated from Griffin hot spring, Kamchatka, Russia.</title>
        <authorList>
            <person name="Toshchakov S.V."/>
            <person name="Podosokorskaya O.A."/>
            <person name="Kublanov I.V."/>
            <person name="Korzhenkov A."/>
            <person name="Patrushev M.V."/>
        </authorList>
    </citation>
    <scope>NUCLEOTIDE SEQUENCE [LARGE SCALE GENOMIC DNA]</scope>
    <source>
        <strain evidence="6 7">1523vc</strain>
    </source>
</reference>
<evidence type="ECO:0000313" key="6">
    <source>
        <dbReference type="EMBL" id="NNG67168.1"/>
    </source>
</evidence>
<comment type="function">
    <text evidence="1">Has phosphodiesterase (PDE) activity against cyclic-di-AMP (c-di-AMP).</text>
</comment>
<feature type="binding site" evidence="2">
    <location>
        <position position="445"/>
    </location>
    <ligand>
        <name>Mn(2+)</name>
        <dbReference type="ChEBI" id="CHEBI:29035"/>
        <label>2</label>
    </ligand>
</feature>
<feature type="binding site" evidence="2">
    <location>
        <position position="421"/>
    </location>
    <ligand>
        <name>Mn(2+)</name>
        <dbReference type="ChEBI" id="CHEBI:29035"/>
        <label>2</label>
    </ligand>
</feature>
<gene>
    <name evidence="6" type="ORF">HKI81_08000</name>
</gene>
<dbReference type="GO" id="GO:0046872">
    <property type="term" value="F:metal ion binding"/>
    <property type="evidence" value="ECO:0007669"/>
    <property type="project" value="UniProtKB-KW"/>
</dbReference>
<feature type="transmembrane region" description="Helical" evidence="3">
    <location>
        <begin position="36"/>
        <end position="53"/>
    </location>
</feature>
<evidence type="ECO:0000256" key="2">
    <source>
        <dbReference type="PIRSR" id="PIRSR026583-50"/>
    </source>
</evidence>
<feature type="binding site" evidence="2">
    <location>
        <position position="352"/>
    </location>
    <ligand>
        <name>Mn(2+)</name>
        <dbReference type="ChEBI" id="CHEBI:29035"/>
        <label>1</label>
    </ligand>
</feature>
<accession>A0A7Y2L7E2</accession>
<dbReference type="InterPro" id="IPR038763">
    <property type="entry name" value="DHH_sf"/>
</dbReference>
<comment type="similarity">
    <text evidence="1">Belongs to the GdpP/PdeA phosphodiesterase family.</text>
</comment>
<comment type="cofactor">
    <cofactor evidence="2">
        <name>Mn(2+)</name>
        <dbReference type="ChEBI" id="CHEBI:29035"/>
    </cofactor>
    <text evidence="2">For phosphodiesterase activity, probably binds 2 Mn(2+) per subunit.</text>
</comment>
<proteinExistence type="inferred from homology"/>
<dbReference type="InterPro" id="IPR003156">
    <property type="entry name" value="DHHA1_dom"/>
</dbReference>
<comment type="caution">
    <text evidence="6">The sequence shown here is derived from an EMBL/GenBank/DDBJ whole genome shotgun (WGS) entry which is preliminary data.</text>
</comment>
<evidence type="ECO:0000313" key="7">
    <source>
        <dbReference type="Proteomes" id="UP000529861"/>
    </source>
</evidence>
<sequence>MDKKFYRIISSINILNLLLSAFLIGFLFYYNKIVASISFIILLYILLAEYYGVKRKKLELDKYIEDIFFNVDKASKTVLAKIPLPAVILNDRGEIIWYNTHYSQTFNENEEIKKIIKKYVTAKTEELKGQIEFNGRYYSVLKIESSFKKKREGDASATLLFFDDTDYVQLKKSLATSRSVVAHIMIDNYEEALMSVEDVKRAVISSEIEKKLSEWASSIKAFLKKYDDEKYFAIFKEGELKKLEENRFDILDKIRETGEEMKVLLTLSIGVGAEADDFLTLNEYASSALDLALGRGGDQAVVKRGDKISFYGGRTQAVEKRTRVKARVIAHALRELIKESSTIFIMGHNFMDFDSLGAAIGMYRACADLGKKAYIILDKSNVAIDELVKKIKATDGYQDLFIKSSEVKNMIDENSLLIVVDTHRPSYLSYPEIVELIDRIVVIDHHRRGKEFIDKALLVYLEPYASSASELVTEILQYIVEKIDLKPIEAEALLAGIAVDTKNFTFRTGSRTFEAASFLRKKGADTTSVKQLFQNDLASYIIKATIVKNAEILDNGIAIAISPPAANNLIIAQAADELLTIKGVKASFVLLQREEDVAISGRSMGDVNVQIILEKLGGGGHLTVAGAQVKKPMEEVLKELKQAIKEYFEEEGEDR</sequence>
<dbReference type="Proteomes" id="UP000529861">
    <property type="component" value="Unassembled WGS sequence"/>
</dbReference>
<name>A0A7Y2L7E2_9THEO</name>
<dbReference type="PANTHER" id="PTHR47618">
    <property type="entry name" value="BIFUNCTIONAL OLIGORIBONUCLEASE AND PAP PHOSPHATASE NRNA"/>
    <property type="match status" value="1"/>
</dbReference>